<dbReference type="PROSITE" id="PS00139">
    <property type="entry name" value="THIOL_PROTEASE_CYS"/>
    <property type="match status" value="1"/>
</dbReference>
<reference evidence="5 6" key="1">
    <citation type="submission" date="2019-03" db="EMBL/GenBank/DDBJ databases">
        <authorList>
            <person name="Gaulin E."/>
            <person name="Dumas B."/>
        </authorList>
    </citation>
    <scope>NUCLEOTIDE SEQUENCE [LARGE SCALE GENOMIC DNA]</scope>
    <source>
        <strain evidence="5">CBS 568.67</strain>
    </source>
</reference>
<dbReference type="Pfam" id="PF00112">
    <property type="entry name" value="Peptidase_C1"/>
    <property type="match status" value="1"/>
</dbReference>
<keyword evidence="6" id="KW-1185">Reference proteome</keyword>
<evidence type="ECO:0000313" key="4">
    <source>
        <dbReference type="EMBL" id="KAF0691077.1"/>
    </source>
</evidence>
<dbReference type="EMBL" id="CAADRA010006232">
    <property type="protein sequence ID" value="VFT94383.1"/>
    <property type="molecule type" value="Genomic_DNA"/>
</dbReference>
<dbReference type="InterPro" id="IPR038765">
    <property type="entry name" value="Papain-like_cys_pep_sf"/>
</dbReference>
<dbReference type="GO" id="GO:0006508">
    <property type="term" value="P:proteolysis"/>
    <property type="evidence" value="ECO:0007669"/>
    <property type="project" value="InterPro"/>
</dbReference>
<reference evidence="4" key="2">
    <citation type="submission" date="2019-06" db="EMBL/GenBank/DDBJ databases">
        <title>Genomics analysis of Aphanomyces spp. identifies a new class of oomycete effector associated with host adaptation.</title>
        <authorList>
            <person name="Gaulin E."/>
        </authorList>
    </citation>
    <scope>NUCLEOTIDE SEQUENCE</scope>
    <source>
        <strain evidence="4">CBS 578.67</strain>
    </source>
</reference>
<evidence type="ECO:0000256" key="2">
    <source>
        <dbReference type="ARBA" id="ARBA00023145"/>
    </source>
</evidence>
<comment type="similarity">
    <text evidence="1">Belongs to the peptidase C1 family.</text>
</comment>
<dbReference type="OrthoDB" id="10253408at2759"/>
<dbReference type="Proteomes" id="UP000332933">
    <property type="component" value="Unassembled WGS sequence"/>
</dbReference>
<dbReference type="CDD" id="cd02248">
    <property type="entry name" value="Peptidase_C1A"/>
    <property type="match status" value="1"/>
</dbReference>
<dbReference type="InterPro" id="IPR000668">
    <property type="entry name" value="Peptidase_C1A_C"/>
</dbReference>
<accession>A0A485L846</accession>
<keyword evidence="2" id="KW-0865">Zymogen</keyword>
<dbReference type="SMART" id="SM00645">
    <property type="entry name" value="Pept_C1"/>
    <property type="match status" value="1"/>
</dbReference>
<evidence type="ECO:0000313" key="5">
    <source>
        <dbReference type="EMBL" id="VFT94383.1"/>
    </source>
</evidence>
<gene>
    <name evidence="5" type="primary">Aste57867_17632</name>
    <name evidence="4" type="ORF">As57867_017572</name>
    <name evidence="5" type="ORF">ASTE57867_17632</name>
</gene>
<dbReference type="GO" id="GO:0008234">
    <property type="term" value="F:cysteine-type peptidase activity"/>
    <property type="evidence" value="ECO:0007669"/>
    <property type="project" value="InterPro"/>
</dbReference>
<organism evidence="5 6">
    <name type="scientific">Aphanomyces stellatus</name>
    <dbReference type="NCBI Taxonomy" id="120398"/>
    <lineage>
        <taxon>Eukaryota</taxon>
        <taxon>Sar</taxon>
        <taxon>Stramenopiles</taxon>
        <taxon>Oomycota</taxon>
        <taxon>Saprolegniomycetes</taxon>
        <taxon>Saprolegniales</taxon>
        <taxon>Verrucalvaceae</taxon>
        <taxon>Aphanomyces</taxon>
    </lineage>
</organism>
<sequence length="395" mass="42009">MKFTPLVAVSALAGKQSVVTLSAQERALLAVQLAQWEQEFGKDAFAQGLLPHVESADVLEDKMQRLLDTKFEVEQARLLNPDATFDWKHPFALMTESEFKTYVKVSFNQGSQPFVNTTAVANVGASVASVVDWTTKCNPPVRNQGSCGSCWAHAAVGVAEAAHCLATGQLLSLSVQQVTSCSTEGGSQGCNGGFPWYAIDYATQGLCLDSEWPYAGQTGPCSRHCNKQRLSIGESIQVSGEGGTISALNNQPVSATVEAGNYVWKNYQGGVVSQCPGGQSDHAVIAVGYDDQSIKIKNSWGTGWGEGGYMRLRRGVGGQGTCNVVGAVAYPRLSTKPNPQPSPSPVNPTPGPQPSCGNCNACYYPGGDSCLAEFTQYDCDYYSATYGTVWCGGNY</sequence>
<dbReference type="InterPro" id="IPR000169">
    <property type="entry name" value="Pept_cys_AS"/>
</dbReference>
<dbReference type="InterPro" id="IPR013128">
    <property type="entry name" value="Peptidase_C1A"/>
</dbReference>
<name>A0A485L846_9STRA</name>
<dbReference type="SUPFAM" id="SSF54001">
    <property type="entry name" value="Cysteine proteinases"/>
    <property type="match status" value="1"/>
</dbReference>
<evidence type="ECO:0000313" key="6">
    <source>
        <dbReference type="Proteomes" id="UP000332933"/>
    </source>
</evidence>
<dbReference type="InterPro" id="IPR039417">
    <property type="entry name" value="Peptidase_C1A_papain-like"/>
</dbReference>
<dbReference type="Gene3D" id="3.90.70.10">
    <property type="entry name" value="Cysteine proteinases"/>
    <property type="match status" value="1"/>
</dbReference>
<dbReference type="PANTHER" id="PTHR12411">
    <property type="entry name" value="CYSTEINE PROTEASE FAMILY C1-RELATED"/>
    <property type="match status" value="1"/>
</dbReference>
<evidence type="ECO:0000259" key="3">
    <source>
        <dbReference type="SMART" id="SM00645"/>
    </source>
</evidence>
<protein>
    <submittedName>
        <fullName evidence="5">Aste57867_17632 protein</fullName>
    </submittedName>
</protein>
<proteinExistence type="inferred from homology"/>
<dbReference type="AlphaFoldDB" id="A0A485L846"/>
<dbReference type="EMBL" id="VJMH01006211">
    <property type="protein sequence ID" value="KAF0691077.1"/>
    <property type="molecule type" value="Genomic_DNA"/>
</dbReference>
<evidence type="ECO:0000256" key="1">
    <source>
        <dbReference type="ARBA" id="ARBA00008455"/>
    </source>
</evidence>
<feature type="domain" description="Peptidase C1A papain C-terminal" evidence="3">
    <location>
        <begin position="127"/>
        <end position="332"/>
    </location>
</feature>